<evidence type="ECO:0000256" key="4">
    <source>
        <dbReference type="ARBA" id="ARBA00023136"/>
    </source>
</evidence>
<feature type="transmembrane region" description="Helical" evidence="7">
    <location>
        <begin position="208"/>
        <end position="226"/>
    </location>
</feature>
<evidence type="ECO:0000313" key="10">
    <source>
        <dbReference type="RefSeq" id="XP_018327996.1"/>
    </source>
</evidence>
<feature type="transmembrane region" description="Helical" evidence="7">
    <location>
        <begin position="393"/>
        <end position="413"/>
    </location>
</feature>
<comment type="subcellular location">
    <subcellularLocation>
        <location evidence="1">Membrane</location>
        <topology evidence="1">Multi-pass membrane protein</topology>
    </subcellularLocation>
</comment>
<keyword evidence="9" id="KW-1185">Reference proteome</keyword>
<evidence type="ECO:0000256" key="5">
    <source>
        <dbReference type="ARBA" id="ARBA00023180"/>
    </source>
</evidence>
<organism evidence="9 10">
    <name type="scientific">Agrilus planipennis</name>
    <name type="common">Emerald ash borer</name>
    <name type="synonym">Agrilus marcopoli</name>
    <dbReference type="NCBI Taxonomy" id="224129"/>
    <lineage>
        <taxon>Eukaryota</taxon>
        <taxon>Metazoa</taxon>
        <taxon>Ecdysozoa</taxon>
        <taxon>Arthropoda</taxon>
        <taxon>Hexapoda</taxon>
        <taxon>Insecta</taxon>
        <taxon>Pterygota</taxon>
        <taxon>Neoptera</taxon>
        <taxon>Endopterygota</taxon>
        <taxon>Coleoptera</taxon>
        <taxon>Polyphaga</taxon>
        <taxon>Elateriformia</taxon>
        <taxon>Buprestoidea</taxon>
        <taxon>Buprestidae</taxon>
        <taxon>Agrilinae</taxon>
        <taxon>Agrilus</taxon>
    </lineage>
</organism>
<evidence type="ECO:0000259" key="8">
    <source>
        <dbReference type="Pfam" id="PF12129"/>
    </source>
</evidence>
<evidence type="ECO:0000256" key="2">
    <source>
        <dbReference type="ARBA" id="ARBA00022692"/>
    </source>
</evidence>
<dbReference type="GO" id="GO:0016020">
    <property type="term" value="C:membrane"/>
    <property type="evidence" value="ECO:0007669"/>
    <property type="project" value="UniProtKB-SubCell"/>
</dbReference>
<evidence type="ECO:0000256" key="6">
    <source>
        <dbReference type="SAM" id="MobiDB-lite"/>
    </source>
</evidence>
<keyword evidence="3 7" id="KW-1133">Transmembrane helix</keyword>
<sequence>MVHEMGVQDTVAWYQKKIGTYDKQQWELSFERHIIRGYNHVKTKSARLKTELIDVDLVQVLSLSLTIRPRSSNSIPHMLDALRNSFKLANVLQKVDDAEKYPSEEDDDEKEDEVNTESQTSSRRFMSSYKAKCASNSEENYYATELDQSEGDIDEDFDFGFNPDCSTFDKVSCTIWDKGEVKKAYLTVLDISSAIIRIVEQMPECIDYFYLGLIFSLMLAFTPVAYRLSTVEGGCYNSTNEFLISVDDLVQSRLDNVSAILISVINKALGNNFWERAIMLIASLQRFILAWIFFFLLVVAERTYKQRFFYAKFFTKLTSSQKAKKWELPHFRLNKVKNIKTWLSVRSYLKKRGPQRSVDVIVSSSFVITLLLLSFLSMELLKGSEALRLQYNLEALIWSFGLGIMLLRFMTLANKTYLKYRNLSVLITEQINLYLQIERKPRKKEKLGIVHNVLKLAADLLKELETPYTISGLSANPYLYTIVKVFILSALSAVLSEMLGFKLKLFKLSMKH</sequence>
<protein>
    <submittedName>
        <fullName evidence="10">Homeodomain transcription factor</fullName>
    </submittedName>
</protein>
<keyword evidence="2 7" id="KW-0812">Transmembrane</keyword>
<dbReference type="GO" id="GO:0003677">
    <property type="term" value="F:DNA binding"/>
    <property type="evidence" value="ECO:0007669"/>
    <property type="project" value="UniProtKB-KW"/>
</dbReference>
<dbReference type="RefSeq" id="XP_018327996.1">
    <property type="nucleotide sequence ID" value="XM_018472494.2"/>
</dbReference>
<dbReference type="STRING" id="224129.A0A1W4WVT4"/>
<dbReference type="Proteomes" id="UP000192223">
    <property type="component" value="Unplaced"/>
</dbReference>
<evidence type="ECO:0000256" key="1">
    <source>
        <dbReference type="ARBA" id="ARBA00004141"/>
    </source>
</evidence>
<dbReference type="InParanoid" id="A0A1W4WVT4"/>
<dbReference type="InterPro" id="IPR039775">
    <property type="entry name" value="PHTF1/2"/>
</dbReference>
<dbReference type="KEGG" id="apln:108738884"/>
<evidence type="ECO:0000256" key="3">
    <source>
        <dbReference type="ARBA" id="ARBA00022989"/>
    </source>
</evidence>
<dbReference type="InterPro" id="IPR021980">
    <property type="entry name" value="PHTF1/2_N"/>
</dbReference>
<dbReference type="PANTHER" id="PTHR12680">
    <property type="entry name" value="PUTATIVE HOMEODOMAIN TRANSCRIPTION FACTOR PHTF"/>
    <property type="match status" value="1"/>
</dbReference>
<proteinExistence type="predicted"/>
<dbReference type="GeneID" id="108738884"/>
<dbReference type="AlphaFoldDB" id="A0A1W4WVT4"/>
<feature type="transmembrane region" description="Helical" evidence="7">
    <location>
        <begin position="277"/>
        <end position="300"/>
    </location>
</feature>
<reference evidence="10" key="1">
    <citation type="submission" date="2025-08" db="UniProtKB">
        <authorList>
            <consortium name="RefSeq"/>
        </authorList>
    </citation>
    <scope>IDENTIFICATION</scope>
    <source>
        <tissue evidence="10">Entire body</tissue>
    </source>
</reference>
<feature type="transmembrane region" description="Helical" evidence="7">
    <location>
        <begin position="478"/>
        <end position="501"/>
    </location>
</feature>
<dbReference type="GO" id="GO:0005783">
    <property type="term" value="C:endoplasmic reticulum"/>
    <property type="evidence" value="ECO:0007669"/>
    <property type="project" value="InterPro"/>
</dbReference>
<dbReference type="PANTHER" id="PTHR12680:SF6">
    <property type="entry name" value="PROTEIN PHTF"/>
    <property type="match status" value="1"/>
</dbReference>
<keyword evidence="10" id="KW-0371">Homeobox</keyword>
<keyword evidence="4 7" id="KW-0472">Membrane</keyword>
<dbReference type="OrthoDB" id="10066656at2759"/>
<name>A0A1W4WVT4_AGRPL</name>
<feature type="domain" description="PHTF1/2 N-terminal" evidence="8">
    <location>
        <begin position="5"/>
        <end position="60"/>
    </location>
</feature>
<feature type="compositionally biased region" description="Acidic residues" evidence="6">
    <location>
        <begin position="104"/>
        <end position="115"/>
    </location>
</feature>
<feature type="transmembrane region" description="Helical" evidence="7">
    <location>
        <begin position="360"/>
        <end position="381"/>
    </location>
</feature>
<dbReference type="CTD" id="35583"/>
<evidence type="ECO:0000313" key="9">
    <source>
        <dbReference type="Proteomes" id="UP000192223"/>
    </source>
</evidence>
<keyword evidence="10" id="KW-0238">DNA-binding</keyword>
<dbReference type="FunCoup" id="A0A1W4WVT4">
    <property type="interactions" value="203"/>
</dbReference>
<gene>
    <name evidence="10" type="primary">LOC108738884</name>
</gene>
<keyword evidence="5" id="KW-0325">Glycoprotein</keyword>
<accession>A0A1W4WVT4</accession>
<feature type="region of interest" description="Disordered" evidence="6">
    <location>
        <begin position="98"/>
        <end position="123"/>
    </location>
</feature>
<evidence type="ECO:0000256" key="7">
    <source>
        <dbReference type="SAM" id="Phobius"/>
    </source>
</evidence>
<dbReference type="Pfam" id="PF12129">
    <property type="entry name" value="PHTF1-2_N"/>
    <property type="match status" value="1"/>
</dbReference>